<evidence type="ECO:0000313" key="2">
    <source>
        <dbReference type="EMBL" id="KAJ1211115.1"/>
    </source>
</evidence>
<dbReference type="EMBL" id="JANPWB010000002">
    <property type="protein sequence ID" value="KAJ1211115.1"/>
    <property type="molecule type" value="Genomic_DNA"/>
</dbReference>
<proteinExistence type="predicted"/>
<dbReference type="AlphaFoldDB" id="A0AAV7WAR1"/>
<gene>
    <name evidence="2" type="ORF">NDU88_006476</name>
</gene>
<dbReference type="Proteomes" id="UP001066276">
    <property type="component" value="Chromosome 1_2"/>
</dbReference>
<protein>
    <submittedName>
        <fullName evidence="2">Uncharacterized protein</fullName>
    </submittedName>
</protein>
<organism evidence="2 3">
    <name type="scientific">Pleurodeles waltl</name>
    <name type="common">Iberian ribbed newt</name>
    <dbReference type="NCBI Taxonomy" id="8319"/>
    <lineage>
        <taxon>Eukaryota</taxon>
        <taxon>Metazoa</taxon>
        <taxon>Chordata</taxon>
        <taxon>Craniata</taxon>
        <taxon>Vertebrata</taxon>
        <taxon>Euteleostomi</taxon>
        <taxon>Amphibia</taxon>
        <taxon>Batrachia</taxon>
        <taxon>Caudata</taxon>
        <taxon>Salamandroidea</taxon>
        <taxon>Salamandridae</taxon>
        <taxon>Pleurodelinae</taxon>
        <taxon>Pleurodeles</taxon>
    </lineage>
</organism>
<sequence length="110" mass="11644">MALYCRGLSLPPYSSVVVSFLVVLKGARHNRRLQSQMGGLGSGPQAEIGGQNKERQKGGGKIPRTAAVQGLLGGRRYPNDPSLIYPGYLNLGLTAQVTINQLALAANLRG</sequence>
<evidence type="ECO:0000313" key="3">
    <source>
        <dbReference type="Proteomes" id="UP001066276"/>
    </source>
</evidence>
<comment type="caution">
    <text evidence="2">The sequence shown here is derived from an EMBL/GenBank/DDBJ whole genome shotgun (WGS) entry which is preliminary data.</text>
</comment>
<feature type="region of interest" description="Disordered" evidence="1">
    <location>
        <begin position="34"/>
        <end position="62"/>
    </location>
</feature>
<name>A0AAV7WAR1_PLEWA</name>
<keyword evidence="3" id="KW-1185">Reference proteome</keyword>
<reference evidence="2" key="1">
    <citation type="journal article" date="2022" name="bioRxiv">
        <title>Sequencing and chromosome-scale assembly of the giantPleurodeles waltlgenome.</title>
        <authorList>
            <person name="Brown T."/>
            <person name="Elewa A."/>
            <person name="Iarovenko S."/>
            <person name="Subramanian E."/>
            <person name="Araus A.J."/>
            <person name="Petzold A."/>
            <person name="Susuki M."/>
            <person name="Suzuki K.-i.T."/>
            <person name="Hayashi T."/>
            <person name="Toyoda A."/>
            <person name="Oliveira C."/>
            <person name="Osipova E."/>
            <person name="Leigh N.D."/>
            <person name="Simon A."/>
            <person name="Yun M.H."/>
        </authorList>
    </citation>
    <scope>NUCLEOTIDE SEQUENCE</scope>
    <source>
        <strain evidence="2">20211129_DDA</strain>
        <tissue evidence="2">Liver</tissue>
    </source>
</reference>
<evidence type="ECO:0000256" key="1">
    <source>
        <dbReference type="SAM" id="MobiDB-lite"/>
    </source>
</evidence>
<accession>A0AAV7WAR1</accession>